<protein>
    <recommendedName>
        <fullName evidence="3">Type II toxin-antitoxin system RelE/ParE family toxin</fullName>
    </recommendedName>
</protein>
<dbReference type="Gene3D" id="3.30.2310.20">
    <property type="entry name" value="RelE-like"/>
    <property type="match status" value="1"/>
</dbReference>
<reference evidence="1" key="1">
    <citation type="journal article" date="2015" name="Nature">
        <title>rRNA introns, odd ribosomes, and small enigmatic genomes across a large radiation of phyla.</title>
        <authorList>
            <person name="Brown C.T."/>
            <person name="Hug L.A."/>
            <person name="Thomas B.C."/>
            <person name="Sharon I."/>
            <person name="Castelle C.J."/>
            <person name="Singh A."/>
            <person name="Wilkins M.J."/>
            <person name="Williams K.H."/>
            <person name="Banfield J.F."/>
        </authorList>
    </citation>
    <scope>NUCLEOTIDE SEQUENCE [LARGE SCALE GENOMIC DNA]</scope>
</reference>
<sequence length="77" mass="9051">MDKVDKFTRKLRHDIAVRVLQELKNIRIGEVAHLDVRKLKGEGNQYRVRLGRVRIKFIRTASGNEVVDIGFRNENTY</sequence>
<comment type="caution">
    <text evidence="1">The sequence shown here is derived from an EMBL/GenBank/DDBJ whole genome shotgun (WGS) entry which is preliminary data.</text>
</comment>
<dbReference type="InterPro" id="IPR035093">
    <property type="entry name" value="RelE/ParE_toxin_dom_sf"/>
</dbReference>
<proteinExistence type="predicted"/>
<dbReference type="AlphaFoldDB" id="A0A0G1VSF5"/>
<gene>
    <name evidence="1" type="ORF">UY44_C0002G0036</name>
</gene>
<evidence type="ECO:0008006" key="3">
    <source>
        <dbReference type="Google" id="ProtNLM"/>
    </source>
</evidence>
<name>A0A0G1VSF5_9BACT</name>
<evidence type="ECO:0000313" key="1">
    <source>
        <dbReference type="EMBL" id="KKW09396.1"/>
    </source>
</evidence>
<evidence type="ECO:0000313" key="2">
    <source>
        <dbReference type="Proteomes" id="UP000033965"/>
    </source>
</evidence>
<dbReference type="Proteomes" id="UP000033965">
    <property type="component" value="Unassembled WGS sequence"/>
</dbReference>
<accession>A0A0G1VSF5</accession>
<dbReference type="EMBL" id="LCPZ01000002">
    <property type="protein sequence ID" value="KKW09396.1"/>
    <property type="molecule type" value="Genomic_DNA"/>
</dbReference>
<organism evidence="1 2">
    <name type="scientific">Candidatus Kaiserbacteria bacterium GW2011_GWA2_49_19</name>
    <dbReference type="NCBI Taxonomy" id="1618669"/>
    <lineage>
        <taxon>Bacteria</taxon>
        <taxon>Candidatus Kaiseribacteriota</taxon>
    </lineage>
</organism>